<dbReference type="EMBL" id="BMAU01021357">
    <property type="protein sequence ID" value="GFY21060.1"/>
    <property type="molecule type" value="Genomic_DNA"/>
</dbReference>
<protein>
    <submittedName>
        <fullName evidence="1">Uncharacterized protein</fullName>
    </submittedName>
</protein>
<name>A0A8X6T141_TRICX</name>
<dbReference type="Proteomes" id="UP000887159">
    <property type="component" value="Unassembled WGS sequence"/>
</dbReference>
<evidence type="ECO:0000313" key="2">
    <source>
        <dbReference type="Proteomes" id="UP000887159"/>
    </source>
</evidence>
<comment type="caution">
    <text evidence="1">The sequence shown here is derived from an EMBL/GenBank/DDBJ whole genome shotgun (WGS) entry which is preliminary data.</text>
</comment>
<reference evidence="1" key="1">
    <citation type="submission" date="2020-08" db="EMBL/GenBank/DDBJ databases">
        <title>Multicomponent nature underlies the extraordinary mechanical properties of spider dragline silk.</title>
        <authorList>
            <person name="Kono N."/>
            <person name="Nakamura H."/>
            <person name="Mori M."/>
            <person name="Yoshida Y."/>
            <person name="Ohtoshi R."/>
            <person name="Malay A.D."/>
            <person name="Moran D.A.P."/>
            <person name="Tomita M."/>
            <person name="Numata K."/>
            <person name="Arakawa K."/>
        </authorList>
    </citation>
    <scope>NUCLEOTIDE SEQUENCE</scope>
</reference>
<keyword evidence="2" id="KW-1185">Reference proteome</keyword>
<organism evidence="1 2">
    <name type="scientific">Trichonephila clavipes</name>
    <name type="common">Golden silk orbweaver</name>
    <name type="synonym">Nephila clavipes</name>
    <dbReference type="NCBI Taxonomy" id="2585209"/>
    <lineage>
        <taxon>Eukaryota</taxon>
        <taxon>Metazoa</taxon>
        <taxon>Ecdysozoa</taxon>
        <taxon>Arthropoda</taxon>
        <taxon>Chelicerata</taxon>
        <taxon>Arachnida</taxon>
        <taxon>Araneae</taxon>
        <taxon>Araneomorphae</taxon>
        <taxon>Entelegynae</taxon>
        <taxon>Araneoidea</taxon>
        <taxon>Nephilidae</taxon>
        <taxon>Trichonephila</taxon>
    </lineage>
</organism>
<evidence type="ECO:0000313" key="1">
    <source>
        <dbReference type="EMBL" id="GFY21060.1"/>
    </source>
</evidence>
<dbReference type="AlphaFoldDB" id="A0A8X6T141"/>
<accession>A0A8X6T141</accession>
<gene>
    <name evidence="1" type="ORF">TNCV_3991041</name>
</gene>
<sequence length="80" mass="9311">MSTMGNLTYAENAHMNYMYDLAQIVTAELLYKCITRSILFDECQITERFSYCIVNFVNHVHFSSTDMILVDEELYGPILD</sequence>
<proteinExistence type="predicted"/>